<accession>A0A919MIF6</accession>
<dbReference type="SUPFAM" id="SSF50475">
    <property type="entry name" value="FMN-binding split barrel"/>
    <property type="match status" value="1"/>
</dbReference>
<protein>
    <submittedName>
        <fullName evidence="4">Oxidoreductase</fullName>
    </submittedName>
</protein>
<dbReference type="Pfam" id="PF01613">
    <property type="entry name" value="Flavin_Reduct"/>
    <property type="match status" value="1"/>
</dbReference>
<organism evidence="4 5">
    <name type="scientific">Paractinoplanes ferrugineus</name>
    <dbReference type="NCBI Taxonomy" id="113564"/>
    <lineage>
        <taxon>Bacteria</taxon>
        <taxon>Bacillati</taxon>
        <taxon>Actinomycetota</taxon>
        <taxon>Actinomycetes</taxon>
        <taxon>Micromonosporales</taxon>
        <taxon>Micromonosporaceae</taxon>
        <taxon>Paractinoplanes</taxon>
    </lineage>
</organism>
<keyword evidence="2" id="KW-0560">Oxidoreductase</keyword>
<evidence type="ECO:0000313" key="5">
    <source>
        <dbReference type="Proteomes" id="UP000598174"/>
    </source>
</evidence>
<dbReference type="Gene3D" id="2.30.110.10">
    <property type="entry name" value="Electron Transport, Fmn-binding Protein, Chain A"/>
    <property type="match status" value="1"/>
</dbReference>
<evidence type="ECO:0000256" key="2">
    <source>
        <dbReference type="ARBA" id="ARBA00023002"/>
    </source>
</evidence>
<comment type="similarity">
    <text evidence="1">Belongs to the non-flavoprotein flavin reductase family.</text>
</comment>
<dbReference type="RefSeq" id="WP_203820081.1">
    <property type="nucleotide sequence ID" value="NZ_BAAABP010000002.1"/>
</dbReference>
<dbReference type="GO" id="GO:0042602">
    <property type="term" value="F:riboflavin reductase (NADPH) activity"/>
    <property type="evidence" value="ECO:0007669"/>
    <property type="project" value="TreeGrafter"/>
</dbReference>
<dbReference type="InterPro" id="IPR002563">
    <property type="entry name" value="Flavin_Rdtase-like_dom"/>
</dbReference>
<reference evidence="4" key="1">
    <citation type="submission" date="2021-01" db="EMBL/GenBank/DDBJ databases">
        <title>Whole genome shotgun sequence of Actinoplanes ferrugineus NBRC 15555.</title>
        <authorList>
            <person name="Komaki H."/>
            <person name="Tamura T."/>
        </authorList>
    </citation>
    <scope>NUCLEOTIDE SEQUENCE</scope>
    <source>
        <strain evidence="4">NBRC 15555</strain>
    </source>
</reference>
<sequence length="165" mass="17682">MTMQSALEPLRLRRVLSSFPTGVTVLAGVVDGVPAGLAANSFVSVSLDPPMVSVCVAHTSSTWPVLRRAGRLGVSVLGAHQEHIGRQLSARGVDRFAALRWRTSPDGAVLLDGSSAWLDCAIEREIPAGDHDIVLLRVHDVDADPEVAPLVFHGSRYRRLHHGDG</sequence>
<proteinExistence type="inferred from homology"/>
<dbReference type="InterPro" id="IPR012349">
    <property type="entry name" value="Split_barrel_FMN-bd"/>
</dbReference>
<name>A0A919MIF6_9ACTN</name>
<dbReference type="EMBL" id="BOMM01000050">
    <property type="protein sequence ID" value="GIE13635.1"/>
    <property type="molecule type" value="Genomic_DNA"/>
</dbReference>
<dbReference type="Proteomes" id="UP000598174">
    <property type="component" value="Unassembled WGS sequence"/>
</dbReference>
<keyword evidence="5" id="KW-1185">Reference proteome</keyword>
<feature type="domain" description="Flavin reductase like" evidence="3">
    <location>
        <begin position="16"/>
        <end position="159"/>
    </location>
</feature>
<evidence type="ECO:0000313" key="4">
    <source>
        <dbReference type="EMBL" id="GIE13635.1"/>
    </source>
</evidence>
<dbReference type="InterPro" id="IPR050268">
    <property type="entry name" value="NADH-dep_flavin_reductase"/>
</dbReference>
<dbReference type="SMART" id="SM00903">
    <property type="entry name" value="Flavin_Reduct"/>
    <property type="match status" value="1"/>
</dbReference>
<dbReference type="AlphaFoldDB" id="A0A919MIF6"/>
<dbReference type="PANTHER" id="PTHR30466:SF11">
    <property type="entry name" value="FLAVIN-DEPENDENT MONOOXYGENASE, REDUCTASE SUBUNIT HSAB"/>
    <property type="match status" value="1"/>
</dbReference>
<dbReference type="GO" id="GO:0010181">
    <property type="term" value="F:FMN binding"/>
    <property type="evidence" value="ECO:0007669"/>
    <property type="project" value="InterPro"/>
</dbReference>
<gene>
    <name evidence="4" type="ORF">Afe05nite_54750</name>
</gene>
<evidence type="ECO:0000256" key="1">
    <source>
        <dbReference type="ARBA" id="ARBA00008898"/>
    </source>
</evidence>
<comment type="caution">
    <text evidence="4">The sequence shown here is derived from an EMBL/GenBank/DDBJ whole genome shotgun (WGS) entry which is preliminary data.</text>
</comment>
<dbReference type="PANTHER" id="PTHR30466">
    <property type="entry name" value="FLAVIN REDUCTASE"/>
    <property type="match status" value="1"/>
</dbReference>
<evidence type="ECO:0000259" key="3">
    <source>
        <dbReference type="SMART" id="SM00903"/>
    </source>
</evidence>